<comment type="caution">
    <text evidence="1">The sequence shown here is derived from an EMBL/GenBank/DDBJ whole genome shotgun (WGS) entry which is preliminary data.</text>
</comment>
<proteinExistence type="predicted"/>
<evidence type="ECO:0000313" key="1">
    <source>
        <dbReference type="EMBL" id="KKL45581.1"/>
    </source>
</evidence>
<organism evidence="1">
    <name type="scientific">marine sediment metagenome</name>
    <dbReference type="NCBI Taxonomy" id="412755"/>
    <lineage>
        <taxon>unclassified sequences</taxon>
        <taxon>metagenomes</taxon>
        <taxon>ecological metagenomes</taxon>
    </lineage>
</organism>
<dbReference type="AlphaFoldDB" id="A0A0F9CVU8"/>
<sequence length="106" mass="11470">METEEWFVSDRGGGGFQLRYGTEDTEDGSRGYASFLYRDDGVVEFACQIAALLNAAETTPPTLDPGNANANCSCGLVDMVEDSVLMDAVDVAGKRHTRQVCEGRLQ</sequence>
<reference evidence="1" key="1">
    <citation type="journal article" date="2015" name="Nature">
        <title>Complex archaea that bridge the gap between prokaryotes and eukaryotes.</title>
        <authorList>
            <person name="Spang A."/>
            <person name="Saw J.H."/>
            <person name="Jorgensen S.L."/>
            <person name="Zaremba-Niedzwiedzka K."/>
            <person name="Martijn J."/>
            <person name="Lind A.E."/>
            <person name="van Eijk R."/>
            <person name="Schleper C."/>
            <person name="Guy L."/>
            <person name="Ettema T.J."/>
        </authorList>
    </citation>
    <scope>NUCLEOTIDE SEQUENCE</scope>
</reference>
<name>A0A0F9CVU8_9ZZZZ</name>
<protein>
    <submittedName>
        <fullName evidence="1">Uncharacterized protein</fullName>
    </submittedName>
</protein>
<dbReference type="EMBL" id="LAZR01034337">
    <property type="protein sequence ID" value="KKL45581.1"/>
    <property type="molecule type" value="Genomic_DNA"/>
</dbReference>
<gene>
    <name evidence="1" type="ORF">LCGC14_2354230</name>
</gene>
<accession>A0A0F9CVU8</accession>